<dbReference type="KEGG" id="stai:STAIW_v1c05740"/>
<dbReference type="HOGENOM" id="CLU_1030190_0_0_14"/>
<feature type="transmembrane region" description="Helical" evidence="1">
    <location>
        <begin position="158"/>
        <end position="179"/>
    </location>
</feature>
<dbReference type="EMBL" id="CP005074">
    <property type="protein sequence ID" value="AGR41196.1"/>
    <property type="molecule type" value="Genomic_DNA"/>
</dbReference>
<protein>
    <recommendedName>
        <fullName evidence="4">Transmembrane protein</fullName>
    </recommendedName>
</protein>
<evidence type="ECO:0000313" key="3">
    <source>
        <dbReference type="Proteomes" id="UP000014984"/>
    </source>
</evidence>
<feature type="transmembrane region" description="Helical" evidence="1">
    <location>
        <begin position="101"/>
        <end position="121"/>
    </location>
</feature>
<dbReference type="OrthoDB" id="389089at2"/>
<dbReference type="PATRIC" id="fig|1276220.3.peg.585"/>
<evidence type="ECO:0008006" key="4">
    <source>
        <dbReference type="Google" id="ProtNLM"/>
    </source>
</evidence>
<keyword evidence="1" id="KW-1133">Transmembrane helix</keyword>
<accession>S5LX43</accession>
<sequence>MKVIGKSKRIIKDSKGIILLYATIGILVALFLLSPLLDHYVETVWESRMLIYAKLLLGFFITALILRKLFFEMVSFIENYEIKQSIVKDYNWIIKRENLSIFIRSILILTPFIALSFYNIIAVTNENLEVNQIQTFDIFEKVMVNFKEDSFKIVLNKLFILIFSGFVSIIFGSIVFVYYKISMKMFYEDIDQQLKIISKKSKNEENRKQMFGETKEIFIREKAQSQKAFLFERNGKILNFIKSLESDKWKEIKKSTCPPLYRFNSLNLFS</sequence>
<feature type="transmembrane region" description="Helical" evidence="1">
    <location>
        <begin position="16"/>
        <end position="37"/>
    </location>
</feature>
<keyword evidence="3" id="KW-1185">Reference proteome</keyword>
<organism evidence="2 3">
    <name type="scientific">Spiroplasma taiwanense CT-1</name>
    <dbReference type="NCBI Taxonomy" id="1276220"/>
    <lineage>
        <taxon>Bacteria</taxon>
        <taxon>Bacillati</taxon>
        <taxon>Mycoplasmatota</taxon>
        <taxon>Mollicutes</taxon>
        <taxon>Entomoplasmatales</taxon>
        <taxon>Spiroplasmataceae</taxon>
        <taxon>Spiroplasma</taxon>
    </lineage>
</organism>
<proteinExistence type="predicted"/>
<dbReference type="Proteomes" id="UP000014984">
    <property type="component" value="Chromosome"/>
</dbReference>
<name>S5LX43_9MOLU</name>
<keyword evidence="1" id="KW-0812">Transmembrane</keyword>
<dbReference type="AlphaFoldDB" id="S5LX43"/>
<feature type="transmembrane region" description="Helical" evidence="1">
    <location>
        <begin position="49"/>
        <end position="66"/>
    </location>
</feature>
<dbReference type="RefSeq" id="WP_020834335.1">
    <property type="nucleotide sequence ID" value="NC_021846.1"/>
</dbReference>
<evidence type="ECO:0000256" key="1">
    <source>
        <dbReference type="SAM" id="Phobius"/>
    </source>
</evidence>
<reference evidence="2 3" key="1">
    <citation type="journal article" date="2013" name="Genome Biol. Evol.">
        <title>Comparison of metabolic capacities and inference of gene content evolution in mosquito-associated Spiroplasma diminutum and S. taiwanense.</title>
        <authorList>
            <person name="Lo W.S."/>
            <person name="Ku C."/>
            <person name="Chen L.L."/>
            <person name="Chang T.H."/>
            <person name="Kuo C.H."/>
        </authorList>
    </citation>
    <scope>NUCLEOTIDE SEQUENCE [LARGE SCALE GENOMIC DNA]</scope>
    <source>
        <strain evidence="2">CT-1</strain>
    </source>
</reference>
<evidence type="ECO:0000313" key="2">
    <source>
        <dbReference type="EMBL" id="AGR41196.1"/>
    </source>
</evidence>
<gene>
    <name evidence="2" type="ORF">STAIW_v1c05740</name>
</gene>
<keyword evidence="1" id="KW-0472">Membrane</keyword>